<dbReference type="Gene3D" id="2.10.109.10">
    <property type="entry name" value="Umud Fragment, subunit A"/>
    <property type="match status" value="1"/>
</dbReference>
<dbReference type="KEGG" id="eao:BD94_3306"/>
<feature type="domain" description="Peptidase S24/S26A/S26B/S26C" evidence="1">
    <location>
        <begin position="30"/>
        <end position="108"/>
    </location>
</feature>
<dbReference type="eggNOG" id="ENOG5033CJY">
    <property type="taxonomic scope" value="Bacteria"/>
</dbReference>
<dbReference type="STRING" id="1338011.BD94_3306"/>
<dbReference type="SUPFAM" id="SSF51306">
    <property type="entry name" value="LexA/Signal peptidase"/>
    <property type="match status" value="1"/>
</dbReference>
<dbReference type="GeneID" id="56684386"/>
<dbReference type="InterPro" id="IPR036286">
    <property type="entry name" value="LexA/Signal_pep-like_sf"/>
</dbReference>
<evidence type="ECO:0000313" key="2">
    <source>
        <dbReference type="EMBL" id="AIL47081.1"/>
    </source>
</evidence>
<dbReference type="Pfam" id="PF00717">
    <property type="entry name" value="Peptidase_S24"/>
    <property type="match status" value="1"/>
</dbReference>
<sequence length="146" mass="16625">MEKKILSKRIIPNDLFFEQVKERLNAGQKVKIPVAGKSMEPFLQNGDLVVLKKFEEKDLINGKIVLAYFNNAYVLHRIVKIKKGLVTLAGDGNIQQVEIISNKDILAVVVSAYRGENELNINTLLGQIWYKLRIVRAVYNKIFGIK</sequence>
<dbReference type="EMBL" id="CP007547">
    <property type="protein sequence ID" value="AIL47081.1"/>
    <property type="molecule type" value="Genomic_DNA"/>
</dbReference>
<gene>
    <name evidence="2" type="ORF">BD94_3306</name>
</gene>
<name>A0A077EHJ9_9FLAO</name>
<dbReference type="CDD" id="cd06462">
    <property type="entry name" value="Peptidase_S24_S26"/>
    <property type="match status" value="1"/>
</dbReference>
<protein>
    <recommendedName>
        <fullName evidence="1">Peptidase S24/S26A/S26B/S26C domain-containing protein</fullName>
    </recommendedName>
</protein>
<organism evidence="2 3">
    <name type="scientific">Elizabethkingia anophelis NUHP1</name>
    <dbReference type="NCBI Taxonomy" id="1338011"/>
    <lineage>
        <taxon>Bacteria</taxon>
        <taxon>Pseudomonadati</taxon>
        <taxon>Bacteroidota</taxon>
        <taxon>Flavobacteriia</taxon>
        <taxon>Flavobacteriales</taxon>
        <taxon>Weeksellaceae</taxon>
        <taxon>Elizabethkingia</taxon>
    </lineage>
</organism>
<evidence type="ECO:0000259" key="1">
    <source>
        <dbReference type="Pfam" id="PF00717"/>
    </source>
</evidence>
<dbReference type="HOGENOM" id="CLU_126496_1_0_10"/>
<evidence type="ECO:0000313" key="3">
    <source>
        <dbReference type="Proteomes" id="UP000028933"/>
    </source>
</evidence>
<dbReference type="RefSeq" id="WP_009088159.1">
    <property type="nucleotide sequence ID" value="NZ_CP007547.1"/>
</dbReference>
<dbReference type="AlphaFoldDB" id="A0A077EHJ9"/>
<dbReference type="InterPro" id="IPR015927">
    <property type="entry name" value="Peptidase_S24_S26A/B/C"/>
</dbReference>
<proteinExistence type="predicted"/>
<accession>A0A077EHJ9</accession>
<reference evidence="2 3" key="1">
    <citation type="journal article" date="2013" name="Lancet">
        <title>First case of E anophelis outbreak in an intensive-care unit.</title>
        <authorList>
            <person name="Teo J."/>
            <person name="Tan S.Y."/>
            <person name="Tay M."/>
            <person name="Ding Y."/>
            <person name="Kjelleberg S."/>
            <person name="Givskov M."/>
            <person name="Lin R.T."/>
            <person name="Yang L."/>
        </authorList>
    </citation>
    <scope>NUCLEOTIDE SEQUENCE [LARGE SCALE GENOMIC DNA]</scope>
    <source>
        <strain evidence="2 3">NUHP1</strain>
    </source>
</reference>
<dbReference type="Proteomes" id="UP000028933">
    <property type="component" value="Chromosome"/>
</dbReference>